<reference evidence="1 2" key="1">
    <citation type="journal article" date="2019" name="Nat. Ecol. Evol.">
        <title>Megaphylogeny resolves global patterns of mushroom evolution.</title>
        <authorList>
            <person name="Varga T."/>
            <person name="Krizsan K."/>
            <person name="Foldi C."/>
            <person name="Dima B."/>
            <person name="Sanchez-Garcia M."/>
            <person name="Sanchez-Ramirez S."/>
            <person name="Szollosi G.J."/>
            <person name="Szarkandi J.G."/>
            <person name="Papp V."/>
            <person name="Albert L."/>
            <person name="Andreopoulos W."/>
            <person name="Angelini C."/>
            <person name="Antonin V."/>
            <person name="Barry K.W."/>
            <person name="Bougher N.L."/>
            <person name="Buchanan P."/>
            <person name="Buyck B."/>
            <person name="Bense V."/>
            <person name="Catcheside P."/>
            <person name="Chovatia M."/>
            <person name="Cooper J."/>
            <person name="Damon W."/>
            <person name="Desjardin D."/>
            <person name="Finy P."/>
            <person name="Geml J."/>
            <person name="Haridas S."/>
            <person name="Hughes K."/>
            <person name="Justo A."/>
            <person name="Karasinski D."/>
            <person name="Kautmanova I."/>
            <person name="Kiss B."/>
            <person name="Kocsube S."/>
            <person name="Kotiranta H."/>
            <person name="LaButti K.M."/>
            <person name="Lechner B.E."/>
            <person name="Liimatainen K."/>
            <person name="Lipzen A."/>
            <person name="Lukacs Z."/>
            <person name="Mihaltcheva S."/>
            <person name="Morgado L.N."/>
            <person name="Niskanen T."/>
            <person name="Noordeloos M.E."/>
            <person name="Ohm R.A."/>
            <person name="Ortiz-Santana B."/>
            <person name="Ovrebo C."/>
            <person name="Racz N."/>
            <person name="Riley R."/>
            <person name="Savchenko A."/>
            <person name="Shiryaev A."/>
            <person name="Soop K."/>
            <person name="Spirin V."/>
            <person name="Szebenyi C."/>
            <person name="Tomsovsky M."/>
            <person name="Tulloss R.E."/>
            <person name="Uehling J."/>
            <person name="Grigoriev I.V."/>
            <person name="Vagvolgyi C."/>
            <person name="Papp T."/>
            <person name="Martin F.M."/>
            <person name="Miettinen O."/>
            <person name="Hibbett D.S."/>
            <person name="Nagy L.G."/>
        </authorList>
    </citation>
    <scope>NUCLEOTIDE SEQUENCE [LARGE SCALE GENOMIC DNA]</scope>
    <source>
        <strain evidence="1 2">NL-1719</strain>
    </source>
</reference>
<dbReference type="Proteomes" id="UP000308600">
    <property type="component" value="Unassembled WGS sequence"/>
</dbReference>
<evidence type="ECO:0000313" key="1">
    <source>
        <dbReference type="EMBL" id="TFK62498.1"/>
    </source>
</evidence>
<gene>
    <name evidence="1" type="ORF">BDN72DRAFT_903180</name>
</gene>
<dbReference type="EMBL" id="ML208577">
    <property type="protein sequence ID" value="TFK62498.1"/>
    <property type="molecule type" value="Genomic_DNA"/>
</dbReference>
<organism evidence="1 2">
    <name type="scientific">Pluteus cervinus</name>
    <dbReference type="NCBI Taxonomy" id="181527"/>
    <lineage>
        <taxon>Eukaryota</taxon>
        <taxon>Fungi</taxon>
        <taxon>Dikarya</taxon>
        <taxon>Basidiomycota</taxon>
        <taxon>Agaricomycotina</taxon>
        <taxon>Agaricomycetes</taxon>
        <taxon>Agaricomycetidae</taxon>
        <taxon>Agaricales</taxon>
        <taxon>Pluteineae</taxon>
        <taxon>Pluteaceae</taxon>
        <taxon>Pluteus</taxon>
    </lineage>
</organism>
<accession>A0ACD3A9G0</accession>
<keyword evidence="2" id="KW-1185">Reference proteome</keyword>
<proteinExistence type="predicted"/>
<protein>
    <submittedName>
        <fullName evidence="1">Uncharacterized protein</fullName>
    </submittedName>
</protein>
<evidence type="ECO:0000313" key="2">
    <source>
        <dbReference type="Proteomes" id="UP000308600"/>
    </source>
</evidence>
<sequence>MPAIISIQQRGVVSPIDINARAAANPSTNVLAGIPTRLGVPTLNLDNGSGGRPTVTVTTVVTPTSNPASPISTSFNTPLPTSLPNPPPVTNSAFSPVINAPLATSAPVPTPTGSAVQSQVSNLNDHDVPASTKKGLAPGSIAGLVILFLILFAALGVFVYRKKAVQKRVSKRTLWTVKPYDIGGPTDFKKGEDAAAAFGGLGALGGLVSAFKGQGQTGQGRGEEGQYATTANVMDEIKAGDMVQVGQSNISVAALPNPYQPAHTHHRSSSGQLFVLGKPPVGGKGMKRKPSPKSISDISGLMGNGLPAGAAAPVIPGFGGLPVQPMPAASANTGRGSFVGTGVVTTVTPESVVGGTGGNVRRVKHTYLPSRGDEMGVDLGEEVKVLAEYDDGWAHCLKVLTGEKGMVPVACWEDDVEVGVGSDVKGKGKEREVDVEDGDLEKPRIFAEGREIRFSKRESSLQQQAGGQ</sequence>
<name>A0ACD3A9G0_9AGAR</name>